<dbReference type="GO" id="GO:1990817">
    <property type="term" value="F:poly(A) RNA polymerase activity"/>
    <property type="evidence" value="ECO:0007669"/>
    <property type="project" value="InterPro"/>
</dbReference>
<dbReference type="Gene3D" id="1.10.1410.10">
    <property type="match status" value="1"/>
</dbReference>
<comment type="caution">
    <text evidence="2">The sequence shown here is derived from an EMBL/GenBank/DDBJ whole genome shotgun (WGS) entry which is preliminary data.</text>
</comment>
<dbReference type="InterPro" id="IPR045862">
    <property type="entry name" value="Trf4-like"/>
</dbReference>
<evidence type="ECO:0000313" key="2">
    <source>
        <dbReference type="EMBL" id="KAA1078338.1"/>
    </source>
</evidence>
<dbReference type="GO" id="GO:0003729">
    <property type="term" value="F:mRNA binding"/>
    <property type="evidence" value="ECO:0007669"/>
    <property type="project" value="TreeGrafter"/>
</dbReference>
<dbReference type="SUPFAM" id="SSF81631">
    <property type="entry name" value="PAP/OAS1 substrate-binding domain"/>
    <property type="match status" value="1"/>
</dbReference>
<gene>
    <name evidence="2" type="ORF">PGT21_033770</name>
</gene>
<protein>
    <recommendedName>
        <fullName evidence="4">Polynucleotide adenylyltransferase</fullName>
    </recommendedName>
</protein>
<evidence type="ECO:0000313" key="3">
    <source>
        <dbReference type="Proteomes" id="UP000324748"/>
    </source>
</evidence>
<sequence length="306" mass="34367">MRAQFLALISRQPNIHPEIPPVILDLLAKKNSDSNKKKFQQGLPQEYYRKWLQQFPNYTDSSGSSSPTSAGQICCFPSVELYKKRYSILKQHLGNSTVYFEHGGIHLIGQIELIFSAPAPQEHMFFVVSPFQELKNPLAKEKDPYTSFHHLNAALLYTKKSGTPAHRPHPSSFSHPSDHTSPQARTGTTGRKKLCYPPVPSCHHIDCFNPEAIKFICLLPRTSAKQQCLILVIKSVLKQCGMNEVYTGGLGSYSIICLVVSFLQLHPKIQRGDIDPNKNLGVLLLESFELYGISVLKGGFYFSKVH</sequence>
<dbReference type="PANTHER" id="PTHR23092">
    <property type="entry name" value="POLY(A) RNA POLYMERASE"/>
    <property type="match status" value="1"/>
</dbReference>
<name>A0A5B0MQF3_PUCGR</name>
<dbReference type="GO" id="GO:0043634">
    <property type="term" value="P:polyadenylation-dependent ncRNA catabolic process"/>
    <property type="evidence" value="ECO:0007669"/>
    <property type="project" value="TreeGrafter"/>
</dbReference>
<dbReference type="GO" id="GO:0031123">
    <property type="term" value="P:RNA 3'-end processing"/>
    <property type="evidence" value="ECO:0007669"/>
    <property type="project" value="TreeGrafter"/>
</dbReference>
<dbReference type="AlphaFoldDB" id="A0A5B0MQF3"/>
<dbReference type="GO" id="GO:0005730">
    <property type="term" value="C:nucleolus"/>
    <property type="evidence" value="ECO:0007669"/>
    <property type="project" value="TreeGrafter"/>
</dbReference>
<proteinExistence type="predicted"/>
<reference evidence="2 3" key="1">
    <citation type="submission" date="2019-05" db="EMBL/GenBank/DDBJ databases">
        <title>Emergence of the Ug99 lineage of the wheat stem rust pathogen through somatic hybridization.</title>
        <authorList>
            <person name="Li F."/>
            <person name="Upadhyaya N.M."/>
            <person name="Sperschneider J."/>
            <person name="Matny O."/>
            <person name="Nguyen-Phuc H."/>
            <person name="Mago R."/>
            <person name="Raley C."/>
            <person name="Miller M.E."/>
            <person name="Silverstein K.A.T."/>
            <person name="Henningsen E."/>
            <person name="Hirsch C.D."/>
            <person name="Visser B."/>
            <person name="Pretorius Z.A."/>
            <person name="Steffenson B.J."/>
            <person name="Schwessinger B."/>
            <person name="Dodds P.N."/>
            <person name="Figueroa M."/>
        </authorList>
    </citation>
    <scope>NUCLEOTIDE SEQUENCE [LARGE SCALE GENOMIC DNA]</scope>
    <source>
        <strain evidence="2">21-0</strain>
    </source>
</reference>
<dbReference type="PANTHER" id="PTHR23092:SF15">
    <property type="entry name" value="INACTIVE NON-CANONICAL POLY(A) RNA POLYMERASE PROTEIN TRF4-2-RELATED"/>
    <property type="match status" value="1"/>
</dbReference>
<feature type="region of interest" description="Disordered" evidence="1">
    <location>
        <begin position="162"/>
        <end position="190"/>
    </location>
</feature>
<dbReference type="GO" id="GO:0031499">
    <property type="term" value="C:TRAMP complex"/>
    <property type="evidence" value="ECO:0007669"/>
    <property type="project" value="TreeGrafter"/>
</dbReference>
<evidence type="ECO:0008006" key="4">
    <source>
        <dbReference type="Google" id="ProtNLM"/>
    </source>
</evidence>
<keyword evidence="3" id="KW-1185">Reference proteome</keyword>
<organism evidence="2 3">
    <name type="scientific">Puccinia graminis f. sp. tritici</name>
    <dbReference type="NCBI Taxonomy" id="56615"/>
    <lineage>
        <taxon>Eukaryota</taxon>
        <taxon>Fungi</taxon>
        <taxon>Dikarya</taxon>
        <taxon>Basidiomycota</taxon>
        <taxon>Pucciniomycotina</taxon>
        <taxon>Pucciniomycetes</taxon>
        <taxon>Pucciniales</taxon>
        <taxon>Pucciniaceae</taxon>
        <taxon>Puccinia</taxon>
    </lineage>
</organism>
<evidence type="ECO:0000256" key="1">
    <source>
        <dbReference type="SAM" id="MobiDB-lite"/>
    </source>
</evidence>
<accession>A0A5B0MQF3</accession>
<dbReference type="OrthoDB" id="273917at2759"/>
<dbReference type="Proteomes" id="UP000324748">
    <property type="component" value="Unassembled WGS sequence"/>
</dbReference>
<feature type="compositionally biased region" description="Low complexity" evidence="1">
    <location>
        <begin position="170"/>
        <end position="182"/>
    </location>
</feature>
<dbReference type="EMBL" id="VSWC01000144">
    <property type="protein sequence ID" value="KAA1078338.1"/>
    <property type="molecule type" value="Genomic_DNA"/>
</dbReference>